<comment type="caution">
    <text evidence="1">The sequence shown here is derived from an EMBL/GenBank/DDBJ whole genome shotgun (WGS) entry which is preliminary data.</text>
</comment>
<reference evidence="1" key="2">
    <citation type="submission" date="2022-01" db="EMBL/GenBank/DDBJ databases">
        <authorList>
            <person name="Yamashiro T."/>
            <person name="Shiraishi A."/>
            <person name="Satake H."/>
            <person name="Nakayama K."/>
        </authorList>
    </citation>
    <scope>NUCLEOTIDE SEQUENCE</scope>
</reference>
<reference evidence="1" key="1">
    <citation type="journal article" date="2022" name="Int. J. Mol. Sci.">
        <title>Draft Genome of Tanacetum Coccineum: Genomic Comparison of Closely Related Tanacetum-Family Plants.</title>
        <authorList>
            <person name="Yamashiro T."/>
            <person name="Shiraishi A."/>
            <person name="Nakayama K."/>
            <person name="Satake H."/>
        </authorList>
    </citation>
    <scope>NUCLEOTIDE SEQUENCE</scope>
</reference>
<organism evidence="1 2">
    <name type="scientific">Tanacetum coccineum</name>
    <dbReference type="NCBI Taxonomy" id="301880"/>
    <lineage>
        <taxon>Eukaryota</taxon>
        <taxon>Viridiplantae</taxon>
        <taxon>Streptophyta</taxon>
        <taxon>Embryophyta</taxon>
        <taxon>Tracheophyta</taxon>
        <taxon>Spermatophyta</taxon>
        <taxon>Magnoliopsida</taxon>
        <taxon>eudicotyledons</taxon>
        <taxon>Gunneridae</taxon>
        <taxon>Pentapetalae</taxon>
        <taxon>asterids</taxon>
        <taxon>campanulids</taxon>
        <taxon>Asterales</taxon>
        <taxon>Asteraceae</taxon>
        <taxon>Asteroideae</taxon>
        <taxon>Anthemideae</taxon>
        <taxon>Anthemidinae</taxon>
        <taxon>Tanacetum</taxon>
    </lineage>
</organism>
<sequence length="230" mass="25731">MLVCKIGKPRGIIITTKGNHPKCLERKCFRNFLFLELTLMGIFKSRKVVGGEIFCSFFITDNDIKFLEQQNLPEQSWLSILLTKRYLRANGRIHYALDKDTDMAGISRSIHYGKTAPTAKSLASHMISNGKSQSGAQIEIGAWETPLRVVIAFTSPFGLAMVLLGREPEPEVEAVLLFMNLVIRSGKLWELVFLSRIKALTISFSSATSDETAGVEELVFTLETMALLRD</sequence>
<name>A0ABQ5AQ58_9ASTR</name>
<dbReference type="Proteomes" id="UP001151760">
    <property type="component" value="Unassembled WGS sequence"/>
</dbReference>
<gene>
    <name evidence="1" type="ORF">Tco_0824223</name>
</gene>
<dbReference type="EMBL" id="BQNB010012394">
    <property type="protein sequence ID" value="GJT03054.1"/>
    <property type="molecule type" value="Genomic_DNA"/>
</dbReference>
<evidence type="ECO:0000313" key="1">
    <source>
        <dbReference type="EMBL" id="GJT03054.1"/>
    </source>
</evidence>
<protein>
    <submittedName>
        <fullName evidence="1">Uncharacterized protein</fullName>
    </submittedName>
</protein>
<keyword evidence="2" id="KW-1185">Reference proteome</keyword>
<accession>A0ABQ5AQ58</accession>
<proteinExistence type="predicted"/>
<evidence type="ECO:0000313" key="2">
    <source>
        <dbReference type="Proteomes" id="UP001151760"/>
    </source>
</evidence>